<protein>
    <submittedName>
        <fullName evidence="1">Uncharacterized protein</fullName>
    </submittedName>
</protein>
<keyword evidence="2" id="KW-1185">Reference proteome</keyword>
<comment type="caution">
    <text evidence="1">The sequence shown here is derived from an EMBL/GenBank/DDBJ whole genome shotgun (WGS) entry which is preliminary data.</text>
</comment>
<proteinExistence type="predicted"/>
<sequence length="100" mass="11139">MKASARGSKVYPEINEARYPWKTGMIMRNQSVQIVAKTSAFSVGLNGMLVIGAMRLNEQEMNDVLFRQLAKDKKWPSCPSCGRCVELDGGCAVMTCSYRQ</sequence>
<organism evidence="1 2">
    <name type="scientific">Populus alba</name>
    <name type="common">White poplar</name>
    <dbReference type="NCBI Taxonomy" id="43335"/>
    <lineage>
        <taxon>Eukaryota</taxon>
        <taxon>Viridiplantae</taxon>
        <taxon>Streptophyta</taxon>
        <taxon>Embryophyta</taxon>
        <taxon>Tracheophyta</taxon>
        <taxon>Spermatophyta</taxon>
        <taxon>Magnoliopsida</taxon>
        <taxon>eudicotyledons</taxon>
        <taxon>Gunneridae</taxon>
        <taxon>Pentapetalae</taxon>
        <taxon>rosids</taxon>
        <taxon>fabids</taxon>
        <taxon>Malpighiales</taxon>
        <taxon>Salicaceae</taxon>
        <taxon>Saliceae</taxon>
        <taxon>Populus</taxon>
    </lineage>
</organism>
<evidence type="ECO:0000313" key="1">
    <source>
        <dbReference type="EMBL" id="KAL3565640.1"/>
    </source>
</evidence>
<dbReference type="Proteomes" id="UP000309997">
    <property type="component" value="Unassembled WGS sequence"/>
</dbReference>
<gene>
    <name evidence="1" type="ORF">D5086_033686</name>
</gene>
<dbReference type="EMBL" id="RCHU02000019">
    <property type="protein sequence ID" value="KAL3565640.1"/>
    <property type="molecule type" value="Genomic_DNA"/>
</dbReference>
<evidence type="ECO:0000313" key="2">
    <source>
        <dbReference type="Proteomes" id="UP000309997"/>
    </source>
</evidence>
<accession>A0ACC4AHK2</accession>
<reference evidence="1 2" key="1">
    <citation type="journal article" date="2024" name="Plant Biotechnol. J.">
        <title>Genome and CRISPR/Cas9 system of a widespread forest tree (Populus alba) in the world.</title>
        <authorList>
            <person name="Liu Y.J."/>
            <person name="Jiang P.F."/>
            <person name="Han X.M."/>
            <person name="Li X.Y."/>
            <person name="Wang H.M."/>
            <person name="Wang Y.J."/>
            <person name="Wang X.X."/>
            <person name="Zeng Q.Y."/>
        </authorList>
    </citation>
    <scope>NUCLEOTIDE SEQUENCE [LARGE SCALE GENOMIC DNA]</scope>
    <source>
        <strain evidence="2">cv. PAL-ZL1</strain>
    </source>
</reference>
<name>A0ACC4AHK2_POPAL</name>